<dbReference type="PANTHER" id="PTHR43004:SF19">
    <property type="entry name" value="BINDING MONOOXYGENASE, PUTATIVE (JCVI)-RELATED"/>
    <property type="match status" value="1"/>
</dbReference>
<dbReference type="PANTHER" id="PTHR43004">
    <property type="entry name" value="TRK SYSTEM POTASSIUM UPTAKE PROTEIN"/>
    <property type="match status" value="1"/>
</dbReference>
<keyword evidence="2" id="KW-0285">Flavoprotein</keyword>
<dbReference type="InterPro" id="IPR036188">
    <property type="entry name" value="FAD/NAD-bd_sf"/>
</dbReference>
<dbReference type="InterPro" id="IPR050641">
    <property type="entry name" value="RIFMO-like"/>
</dbReference>
<organism evidence="5 6">
    <name type="scientific">Microvirga alba</name>
    <dbReference type="NCBI Taxonomy" id="2791025"/>
    <lineage>
        <taxon>Bacteria</taxon>
        <taxon>Pseudomonadati</taxon>
        <taxon>Pseudomonadota</taxon>
        <taxon>Alphaproteobacteria</taxon>
        <taxon>Hyphomicrobiales</taxon>
        <taxon>Methylobacteriaceae</taxon>
        <taxon>Microvirga</taxon>
    </lineage>
</organism>
<protein>
    <submittedName>
        <fullName evidence="5">FAD-dependent monooxygenase</fullName>
    </submittedName>
</protein>
<dbReference type="Proteomes" id="UP000599312">
    <property type="component" value="Unassembled WGS sequence"/>
</dbReference>
<reference evidence="5" key="1">
    <citation type="submission" date="2020-11" db="EMBL/GenBank/DDBJ databases">
        <authorList>
            <person name="Kim M.K."/>
        </authorList>
    </citation>
    <scope>NUCLEOTIDE SEQUENCE</scope>
    <source>
        <strain evidence="5">BT350</strain>
    </source>
</reference>
<dbReference type="GO" id="GO:0071949">
    <property type="term" value="F:FAD binding"/>
    <property type="evidence" value="ECO:0007669"/>
    <property type="project" value="InterPro"/>
</dbReference>
<dbReference type="InterPro" id="IPR002938">
    <property type="entry name" value="FAD-bd"/>
</dbReference>
<keyword evidence="5" id="KW-0503">Monooxygenase</keyword>
<proteinExistence type="predicted"/>
<dbReference type="SUPFAM" id="SSF51905">
    <property type="entry name" value="FAD/NAD(P)-binding domain"/>
    <property type="match status" value="1"/>
</dbReference>
<dbReference type="EMBL" id="JADQDO010000001">
    <property type="protein sequence ID" value="MBF9231832.1"/>
    <property type="molecule type" value="Genomic_DNA"/>
</dbReference>
<evidence type="ECO:0000259" key="4">
    <source>
        <dbReference type="Pfam" id="PF01494"/>
    </source>
</evidence>
<feature type="domain" description="FAD-binding" evidence="4">
    <location>
        <begin position="5"/>
        <end position="341"/>
    </location>
</feature>
<keyword evidence="6" id="KW-1185">Reference proteome</keyword>
<evidence type="ECO:0000256" key="1">
    <source>
        <dbReference type="ARBA" id="ARBA00001974"/>
    </source>
</evidence>
<keyword evidence="3" id="KW-0274">FAD</keyword>
<dbReference type="AlphaFoldDB" id="A0A931FN17"/>
<comment type="cofactor">
    <cofactor evidence="1">
        <name>FAD</name>
        <dbReference type="ChEBI" id="CHEBI:57692"/>
    </cofactor>
</comment>
<evidence type="ECO:0000256" key="3">
    <source>
        <dbReference type="ARBA" id="ARBA00022827"/>
    </source>
</evidence>
<name>A0A931FN17_9HYPH</name>
<accession>A0A931FN17</accession>
<gene>
    <name evidence="5" type="ORF">I2H38_00420</name>
</gene>
<evidence type="ECO:0000256" key="2">
    <source>
        <dbReference type="ARBA" id="ARBA00022630"/>
    </source>
</evidence>
<sequence>MAAPQVLIVGAGPTGLVLALRLRYHGVPIRIVDHHSGPGQASRAMAVHARTLEFYEQLGLAQEMVDLGIVMNAMHLWDQGRLMADVPIGNFGRDLSPFPFVLSYPQDDHERFLVEKLRYSGVVVEWDTELVGFEDDGERVRATLRKGSREETCEVAYLCGCDGAHSAVRHGLKLDFAGGAYEQTFYVADVHAMGAATATGGVNMCLNVKDFCLVLPIRSTGMQRLIGIIPDEVKSRENITFDDIRPITERLFGLRVNQVNWFSTYRVHHRVAEHFGQGRAFIAGDAAHIHSPAGGQGMNTGIGDAVNLSWKLAHVLQGRADASLLATYEPERIAFARTLVATTDRAFQIMVKRDLAGRFFRTVLLPYVLPQMFHLRTVRRWMFKTLSQIRITYRGSALSAGMAGDVAGGDRLPWDGVGGSDNFEPLMSLDWQIQVYGDAEATLKNAAAERGIALHVFAWTSMAEKAGLKRDALYLVRPDGHVGLAHPTQDVTVLDHYLAARGITMGTRLSS</sequence>
<evidence type="ECO:0000313" key="6">
    <source>
        <dbReference type="Proteomes" id="UP000599312"/>
    </source>
</evidence>
<dbReference type="Gene3D" id="3.50.50.60">
    <property type="entry name" value="FAD/NAD(P)-binding domain"/>
    <property type="match status" value="1"/>
</dbReference>
<dbReference type="Gene3D" id="3.30.70.2450">
    <property type="match status" value="1"/>
</dbReference>
<keyword evidence="5" id="KW-0560">Oxidoreductase</keyword>
<dbReference type="Pfam" id="PF01494">
    <property type="entry name" value="FAD_binding_3"/>
    <property type="match status" value="1"/>
</dbReference>
<dbReference type="PRINTS" id="PR00420">
    <property type="entry name" value="RNGMNOXGNASE"/>
</dbReference>
<dbReference type="GO" id="GO:0016709">
    <property type="term" value="F:oxidoreductase activity, acting on paired donors, with incorporation or reduction of molecular oxygen, NAD(P)H as one donor, and incorporation of one atom of oxygen"/>
    <property type="evidence" value="ECO:0007669"/>
    <property type="project" value="UniProtKB-ARBA"/>
</dbReference>
<comment type="caution">
    <text evidence="5">The sequence shown here is derived from an EMBL/GenBank/DDBJ whole genome shotgun (WGS) entry which is preliminary data.</text>
</comment>
<dbReference type="RefSeq" id="WP_196269836.1">
    <property type="nucleotide sequence ID" value="NZ_JADQDO010000001.1"/>
</dbReference>
<evidence type="ECO:0000313" key="5">
    <source>
        <dbReference type="EMBL" id="MBF9231832.1"/>
    </source>
</evidence>
<dbReference type="Gene3D" id="3.40.30.120">
    <property type="match status" value="1"/>
</dbReference>